<evidence type="ECO:0000256" key="1">
    <source>
        <dbReference type="ARBA" id="ARBA00009865"/>
    </source>
</evidence>
<evidence type="ECO:0000313" key="8">
    <source>
        <dbReference type="EMBL" id="MCO6026501.1"/>
    </source>
</evidence>
<dbReference type="EMBL" id="JAMXLY010000065">
    <property type="protein sequence ID" value="MCO6026501.1"/>
    <property type="molecule type" value="Genomic_DNA"/>
</dbReference>
<evidence type="ECO:0000256" key="4">
    <source>
        <dbReference type="ARBA" id="ARBA00023277"/>
    </source>
</evidence>
<dbReference type="PANTHER" id="PTHR43772">
    <property type="entry name" value="ENDO-1,4-BETA-XYLANASE"/>
    <property type="match status" value="1"/>
</dbReference>
<keyword evidence="2" id="KW-0624">Polysaccharide degradation</keyword>
<comment type="caution">
    <text evidence="8">The sequence shown here is derived from an EMBL/GenBank/DDBJ whole genome shotgun (WGS) entry which is preliminary data.</text>
</comment>
<dbReference type="InterPro" id="IPR052176">
    <property type="entry name" value="Glycosyl_Hydrlase_43_Enz"/>
</dbReference>
<sequence>MKNSLLLIILSSLPLFSCSSSGSGHSDIILPSNPDTSIVSGSPIYLADPTIFHDVDSSTYYLYGTSSDEGFITYKSKDLKVWKGPCGQIDGGYVLTKNTSFGVSCFWAPQVFKFRSKYYIVYCAARDLSTASQQIAIAESDSPEGPFSQVNKTCIPANCQEIDPFVFFDDNGKTYLYYVKEIDRNAIYVSQMNDSMDSLDEKTTTLCIKSASSGWENVKGNSWSVAEGPTVIKKDGVYFLFYSANDYTYPEYAVGYAKSKSPFGPWTKCSKPILDHTILHVNGTGHGDVFTDTDGNLWYVFHTHHSSQQVNPRRTAIIRLQYLNGEFSVLPETFRYLYGK</sequence>
<name>A0ABT1BZJ1_9BACT</name>
<dbReference type="CDD" id="cd08991">
    <property type="entry name" value="GH43_HoAraf43-like"/>
    <property type="match status" value="1"/>
</dbReference>
<organism evidence="8 9">
    <name type="scientific">Segatella cerevisiae</name>
    <dbReference type="NCBI Taxonomy" id="2053716"/>
    <lineage>
        <taxon>Bacteria</taxon>
        <taxon>Pseudomonadati</taxon>
        <taxon>Bacteroidota</taxon>
        <taxon>Bacteroidia</taxon>
        <taxon>Bacteroidales</taxon>
        <taxon>Prevotellaceae</taxon>
        <taxon>Segatella</taxon>
    </lineage>
</organism>
<dbReference type="PANTHER" id="PTHR43772:SF2">
    <property type="entry name" value="PUTATIVE (AFU_ORTHOLOGUE AFUA_2G04480)-RELATED"/>
    <property type="match status" value="1"/>
</dbReference>
<dbReference type="InterPro" id="IPR023296">
    <property type="entry name" value="Glyco_hydro_beta-prop_sf"/>
</dbReference>
<feature type="chain" id="PRO_5046624396" evidence="7">
    <location>
        <begin position="27"/>
        <end position="340"/>
    </location>
</feature>
<dbReference type="GO" id="GO:0016787">
    <property type="term" value="F:hydrolase activity"/>
    <property type="evidence" value="ECO:0007669"/>
    <property type="project" value="UniProtKB-KW"/>
</dbReference>
<dbReference type="Pfam" id="PF04616">
    <property type="entry name" value="Glyco_hydro_43"/>
    <property type="match status" value="1"/>
</dbReference>
<evidence type="ECO:0000313" key="9">
    <source>
        <dbReference type="Proteomes" id="UP001204015"/>
    </source>
</evidence>
<dbReference type="Gene3D" id="2.115.10.20">
    <property type="entry name" value="Glycosyl hydrolase domain, family 43"/>
    <property type="match status" value="1"/>
</dbReference>
<evidence type="ECO:0000256" key="5">
    <source>
        <dbReference type="ARBA" id="ARBA00023295"/>
    </source>
</evidence>
<keyword evidence="5 6" id="KW-0326">Glycosidase</keyword>
<dbReference type="RefSeq" id="WP_252761851.1">
    <property type="nucleotide sequence ID" value="NZ_JAMXLY010000065.1"/>
</dbReference>
<reference evidence="8 9" key="1">
    <citation type="submission" date="2022-06" db="EMBL/GenBank/DDBJ databases">
        <title>A taxonomic note on the genus Prevotella: Description of four novel genera and emended description of the genera Hallella and Xylanibacter.</title>
        <authorList>
            <person name="Hitch T.C.A."/>
        </authorList>
    </citation>
    <scope>NUCLEOTIDE SEQUENCE [LARGE SCALE GENOMIC DNA]</scope>
    <source>
        <strain evidence="8 9">DSM 100619</strain>
    </source>
</reference>
<accession>A0ABT1BZJ1</accession>
<keyword evidence="2" id="KW-0858">Xylan degradation</keyword>
<feature type="signal peptide" evidence="7">
    <location>
        <begin position="1"/>
        <end position="26"/>
    </location>
</feature>
<gene>
    <name evidence="8" type="ORF">NG821_11755</name>
</gene>
<evidence type="ECO:0000256" key="3">
    <source>
        <dbReference type="ARBA" id="ARBA00022801"/>
    </source>
</evidence>
<comment type="similarity">
    <text evidence="1 6">Belongs to the glycosyl hydrolase 43 family.</text>
</comment>
<evidence type="ECO:0000256" key="7">
    <source>
        <dbReference type="SAM" id="SignalP"/>
    </source>
</evidence>
<protein>
    <submittedName>
        <fullName evidence="8">Glycoside hydrolase family 43 protein</fullName>
    </submittedName>
</protein>
<proteinExistence type="inferred from homology"/>
<keyword evidence="7" id="KW-0732">Signal</keyword>
<keyword evidence="4" id="KW-0119">Carbohydrate metabolism</keyword>
<dbReference type="SUPFAM" id="SSF75005">
    <property type="entry name" value="Arabinanase/levansucrase/invertase"/>
    <property type="match status" value="1"/>
</dbReference>
<dbReference type="Proteomes" id="UP001204015">
    <property type="component" value="Unassembled WGS sequence"/>
</dbReference>
<keyword evidence="9" id="KW-1185">Reference proteome</keyword>
<keyword evidence="3 6" id="KW-0378">Hydrolase</keyword>
<evidence type="ECO:0000256" key="6">
    <source>
        <dbReference type="RuleBase" id="RU361187"/>
    </source>
</evidence>
<evidence type="ECO:0000256" key="2">
    <source>
        <dbReference type="ARBA" id="ARBA00022651"/>
    </source>
</evidence>
<dbReference type="InterPro" id="IPR006710">
    <property type="entry name" value="Glyco_hydro_43"/>
</dbReference>